<dbReference type="Proteomes" id="UP000241070">
    <property type="component" value="Segment"/>
</dbReference>
<sequence>MRNLERAMQLATLTLDNFSNWFEDEGGVSHFVMSKVKMDEGTSQCEAVPDNETDFDFYSIYAYTKEGTCYAITDTATNTASEFRLMRDVRDSLNAMLPPNEPRKAVKS</sequence>
<accession>A0A2K9V518</accession>
<dbReference type="EMBL" id="MG736918">
    <property type="protein sequence ID" value="AUV57203.1"/>
    <property type="molecule type" value="Genomic_DNA"/>
</dbReference>
<dbReference type="GeneID" id="54988031"/>
<protein>
    <submittedName>
        <fullName evidence="1">Uncharacterized protein</fullName>
    </submittedName>
</protein>
<organism evidence="1 2">
    <name type="scientific">Erwinia phage vB_EamP-S2</name>
    <dbReference type="NCBI Taxonomy" id="2070198"/>
    <lineage>
        <taxon>Viruses</taxon>
        <taxon>Duplodnaviria</taxon>
        <taxon>Heunggongvirae</taxon>
        <taxon>Uroviricota</taxon>
        <taxon>Caudoviricetes</taxon>
        <taxon>Autographivirales</taxon>
        <taxon>Autosignataviridae</taxon>
        <taxon>Molineuxvirinae</taxon>
        <taxon>Eracentumvirus</taxon>
        <taxon>Eracentumvirus S2</taxon>
    </lineage>
</organism>
<evidence type="ECO:0000313" key="1">
    <source>
        <dbReference type="EMBL" id="AUV57203.1"/>
    </source>
</evidence>
<name>A0A2K9V518_9CAUD</name>
<dbReference type="KEGG" id="vg:54988031"/>
<dbReference type="RefSeq" id="YP_009797614.1">
    <property type="nucleotide sequence ID" value="NC_047917.1"/>
</dbReference>
<proteinExistence type="predicted"/>
<evidence type="ECO:0000313" key="2">
    <source>
        <dbReference type="Proteomes" id="UP000241070"/>
    </source>
</evidence>
<keyword evidence="2" id="KW-1185">Reference proteome</keyword>
<reference evidence="1 2" key="1">
    <citation type="submission" date="2017-12" db="EMBL/GenBank/DDBJ databases">
        <title>Complete Genome Sequences of Erwinia amylovora Phages vB_EamP-S2 and vB_EamM-Bue1.</title>
        <authorList>
            <person name="Knecht L.E."/>
            <person name="Born Y."/>
            <person name="Pothier J.F."/>
            <person name="Loessner M.J."/>
            <person name="Fieseler L."/>
        </authorList>
    </citation>
    <scope>NUCLEOTIDE SEQUENCE [LARGE SCALE GENOMIC DNA]</scope>
</reference>